<organism evidence="1 2">
    <name type="scientific">Sorangium cellulosum</name>
    <name type="common">Polyangium cellulosum</name>
    <dbReference type="NCBI Taxonomy" id="56"/>
    <lineage>
        <taxon>Bacteria</taxon>
        <taxon>Pseudomonadati</taxon>
        <taxon>Myxococcota</taxon>
        <taxon>Polyangia</taxon>
        <taxon>Polyangiales</taxon>
        <taxon>Polyangiaceae</taxon>
        <taxon>Sorangium</taxon>
    </lineage>
</organism>
<comment type="caution">
    <text evidence="1">The sequence shown here is derived from an EMBL/GenBank/DDBJ whole genome shotgun (WGS) entry which is preliminary data.</text>
</comment>
<proteinExistence type="predicted"/>
<gene>
    <name evidence="1" type="ORF">BE18_28070</name>
</gene>
<dbReference type="Proteomes" id="UP000075515">
    <property type="component" value="Unassembled WGS sequence"/>
</dbReference>
<protein>
    <recommendedName>
        <fullName evidence="3">STAS domain-containing protein</fullName>
    </recommendedName>
</protein>
<evidence type="ECO:0000313" key="1">
    <source>
        <dbReference type="EMBL" id="KYF92965.1"/>
    </source>
</evidence>
<dbReference type="EMBL" id="JEMC01001872">
    <property type="protein sequence ID" value="KYF92965.1"/>
    <property type="molecule type" value="Genomic_DNA"/>
</dbReference>
<reference evidence="1 2" key="1">
    <citation type="submission" date="2014-02" db="EMBL/GenBank/DDBJ databases">
        <title>The small core and large imbalanced accessory genome model reveals a collaborative survival strategy of Sorangium cellulosum strains in nature.</title>
        <authorList>
            <person name="Han K."/>
            <person name="Peng R."/>
            <person name="Blom J."/>
            <person name="Li Y.-Z."/>
        </authorList>
    </citation>
    <scope>NUCLEOTIDE SEQUENCE [LARGE SCALE GENOMIC DNA]</scope>
    <source>
        <strain evidence="1 2">So0149</strain>
    </source>
</reference>
<dbReference type="AlphaFoldDB" id="A0A150SKF8"/>
<name>A0A150SKF8_SORCE</name>
<accession>A0A150SKF8</accession>
<sequence>MALWGREAQENDMLVSPLPVDVRHESERGSIEISYPGRHLIYYRLAGHIDASLVPGLVKPTLHAMALHGHIDEFIDCTRMTGYDSIVRVRMVEYLRAARESGSVLQHVLVGTKIVTLGVWLAKLAAGGIDIYHDRAAFEAALGRALYPS</sequence>
<evidence type="ECO:0008006" key="3">
    <source>
        <dbReference type="Google" id="ProtNLM"/>
    </source>
</evidence>
<evidence type="ECO:0000313" key="2">
    <source>
        <dbReference type="Proteomes" id="UP000075515"/>
    </source>
</evidence>